<dbReference type="KEGG" id="acae:HYG86_07495"/>
<feature type="transmembrane region" description="Helical" evidence="1">
    <location>
        <begin position="59"/>
        <end position="75"/>
    </location>
</feature>
<sequence>MSNFWGIAVSIVFVLVVIGTSEFLGKKQILSNEGTRKFVHIGVANWWFIAMYFFDNKFYAAIVPAIFVIVNYISYKQQIFKSIERNSEENSLGTVYYAISLLILSLITFSEGYSPTIGLVGIMVMGYGDGLAAVIGQAYGKHKYTIFGATKSMEGTLAMFLSSFIVTLLILHFGSFPNVFLLPFVIAIFATVIESISFAGFDNLTVPLLTSLIYYLLVY</sequence>
<proteinExistence type="predicted"/>
<keyword evidence="1" id="KW-0812">Transmembrane</keyword>
<dbReference type="AlphaFoldDB" id="A0A7G9W7H7"/>
<reference evidence="2 3" key="1">
    <citation type="submission" date="2020-07" db="EMBL/GenBank/DDBJ databases">
        <title>Alkalicella. sp. LB2 genome.</title>
        <authorList>
            <person name="Postec A."/>
            <person name="Quemeneur M."/>
        </authorList>
    </citation>
    <scope>NUCLEOTIDE SEQUENCE [LARGE SCALE GENOMIC DNA]</scope>
    <source>
        <strain evidence="2 3">LB2</strain>
    </source>
</reference>
<feature type="transmembrane region" description="Helical" evidence="1">
    <location>
        <begin position="6"/>
        <end position="25"/>
    </location>
</feature>
<keyword evidence="3" id="KW-1185">Reference proteome</keyword>
<protein>
    <recommendedName>
        <fullName evidence="4">Phytol kinase</fullName>
    </recommendedName>
</protein>
<feature type="transmembrane region" description="Helical" evidence="1">
    <location>
        <begin position="95"/>
        <end position="110"/>
    </location>
</feature>
<dbReference type="Proteomes" id="UP000516160">
    <property type="component" value="Chromosome"/>
</dbReference>
<feature type="transmembrane region" description="Helical" evidence="1">
    <location>
        <begin position="156"/>
        <end position="174"/>
    </location>
</feature>
<feature type="transmembrane region" description="Helical" evidence="1">
    <location>
        <begin position="116"/>
        <end position="135"/>
    </location>
</feature>
<dbReference type="PANTHER" id="PTHR31303">
    <property type="entry name" value="CTP-DEPENDENT DIACYLGLYCEROL KINASE 1"/>
    <property type="match status" value="1"/>
</dbReference>
<evidence type="ECO:0000313" key="3">
    <source>
        <dbReference type="Proteomes" id="UP000516160"/>
    </source>
</evidence>
<dbReference type="RefSeq" id="WP_213168496.1">
    <property type="nucleotide sequence ID" value="NZ_CP058559.1"/>
</dbReference>
<dbReference type="GO" id="GO:0004143">
    <property type="term" value="F:ATP-dependent diacylglycerol kinase activity"/>
    <property type="evidence" value="ECO:0007669"/>
    <property type="project" value="InterPro"/>
</dbReference>
<evidence type="ECO:0000313" key="2">
    <source>
        <dbReference type="EMBL" id="QNO14639.1"/>
    </source>
</evidence>
<keyword evidence="1" id="KW-0472">Membrane</keyword>
<keyword evidence="1" id="KW-1133">Transmembrane helix</keyword>
<evidence type="ECO:0000256" key="1">
    <source>
        <dbReference type="SAM" id="Phobius"/>
    </source>
</evidence>
<feature type="transmembrane region" description="Helical" evidence="1">
    <location>
        <begin position="37"/>
        <end position="53"/>
    </location>
</feature>
<organism evidence="2 3">
    <name type="scientific">Alkalicella caledoniensis</name>
    <dbReference type="NCBI Taxonomy" id="2731377"/>
    <lineage>
        <taxon>Bacteria</taxon>
        <taxon>Bacillati</taxon>
        <taxon>Bacillota</taxon>
        <taxon>Clostridia</taxon>
        <taxon>Eubacteriales</taxon>
        <taxon>Proteinivoracaceae</taxon>
        <taxon>Alkalicella</taxon>
    </lineage>
</organism>
<accession>A0A7G9W7H7</accession>
<dbReference type="PANTHER" id="PTHR31303:SF1">
    <property type="entry name" value="CTP-DEPENDENT DIACYLGLYCEROL KINASE 1"/>
    <property type="match status" value="1"/>
</dbReference>
<dbReference type="EMBL" id="CP058559">
    <property type="protein sequence ID" value="QNO14639.1"/>
    <property type="molecule type" value="Genomic_DNA"/>
</dbReference>
<evidence type="ECO:0008006" key="4">
    <source>
        <dbReference type="Google" id="ProtNLM"/>
    </source>
</evidence>
<dbReference type="InterPro" id="IPR037997">
    <property type="entry name" value="Dgk1-like"/>
</dbReference>
<gene>
    <name evidence="2" type="ORF">HYG86_07495</name>
</gene>
<name>A0A7G9W7H7_ALKCA</name>